<comment type="caution">
    <text evidence="2">The sequence shown here is derived from an EMBL/GenBank/DDBJ whole genome shotgun (WGS) entry which is preliminary data.</text>
</comment>
<feature type="compositionally biased region" description="Basic and acidic residues" evidence="1">
    <location>
        <begin position="1101"/>
        <end position="1113"/>
    </location>
</feature>
<accession>A0AAD5W0E4</accession>
<dbReference type="EMBL" id="JANIEX010000270">
    <property type="protein sequence ID" value="KAJ3569787.1"/>
    <property type="molecule type" value="Genomic_DNA"/>
</dbReference>
<feature type="compositionally biased region" description="Polar residues" evidence="1">
    <location>
        <begin position="1038"/>
        <end position="1049"/>
    </location>
</feature>
<name>A0AAD5W0E4_9AGAR</name>
<evidence type="ECO:0000313" key="2">
    <source>
        <dbReference type="EMBL" id="KAJ3569787.1"/>
    </source>
</evidence>
<reference evidence="2" key="1">
    <citation type="submission" date="2022-07" db="EMBL/GenBank/DDBJ databases">
        <title>Genome Sequence of Leucocoprinus birnbaumii.</title>
        <authorList>
            <person name="Buettner E."/>
        </authorList>
    </citation>
    <scope>NUCLEOTIDE SEQUENCE</scope>
    <source>
        <strain evidence="2">VT141</strain>
    </source>
</reference>
<feature type="compositionally biased region" description="Basic residues" evidence="1">
    <location>
        <begin position="1186"/>
        <end position="1205"/>
    </location>
</feature>
<feature type="compositionally biased region" description="Acidic residues" evidence="1">
    <location>
        <begin position="1076"/>
        <end position="1098"/>
    </location>
</feature>
<feature type="compositionally biased region" description="Basic and acidic residues" evidence="1">
    <location>
        <begin position="1061"/>
        <end position="1073"/>
    </location>
</feature>
<feature type="region of interest" description="Disordered" evidence="1">
    <location>
        <begin position="1421"/>
        <end position="1445"/>
    </location>
</feature>
<dbReference type="Proteomes" id="UP001213000">
    <property type="component" value="Unassembled WGS sequence"/>
</dbReference>
<feature type="region of interest" description="Disordered" evidence="1">
    <location>
        <begin position="787"/>
        <end position="812"/>
    </location>
</feature>
<feature type="compositionally biased region" description="Basic residues" evidence="1">
    <location>
        <begin position="1244"/>
        <end position="1262"/>
    </location>
</feature>
<dbReference type="GO" id="GO:0034058">
    <property type="term" value="P:endosomal vesicle fusion"/>
    <property type="evidence" value="ECO:0007669"/>
    <property type="project" value="TreeGrafter"/>
</dbReference>
<feature type="region of interest" description="Disordered" evidence="1">
    <location>
        <begin position="417"/>
        <end position="463"/>
    </location>
</feature>
<feature type="compositionally biased region" description="Low complexity" evidence="1">
    <location>
        <begin position="434"/>
        <end position="445"/>
    </location>
</feature>
<feature type="compositionally biased region" description="Polar residues" evidence="1">
    <location>
        <begin position="1130"/>
        <end position="1139"/>
    </location>
</feature>
<feature type="region of interest" description="Disordered" evidence="1">
    <location>
        <begin position="835"/>
        <end position="912"/>
    </location>
</feature>
<dbReference type="PANTHER" id="PTHR12894">
    <property type="entry name" value="CNH DOMAIN CONTAINING"/>
    <property type="match status" value="1"/>
</dbReference>
<sequence>MHAFPRSSVIVLEDNLAISSLIPSTLVDQVDALLDAHRIDDAAALVDQRRIKLEGNLTVDPDEAEELEYAYQVIGFKCFSETLFEDAGRNLFNGKLDPRVLVSYFPDLRGSLFQGAEEVDVFAGVAERMPKARTIEELIRLNLVLNYSPHLSPDSPPTTELTRVLNDAAREMLLVFLEKSRKRANVERRDEDLRAEVKGVVDTVLAKLYVHFSRFSALSSLLPTSSSDSTNNLVLDELEPLFLSHSLLSPLSQLYKQYQQHEKLLALYASIVDAPDPSPTDASLSDPVTGIFDILSSTGAKNDRKTCIKWGLWMLQKGEVDRGMKLLVPPDSSRRRDKDKEKEADLELLEQIQSANEVAGRRYLEYLVLVKRHTDLALLQSPDLHTRLALSCIYDLLHFLQDDSVLKLWRAKALSYASPRPSGTRNTSPPPPSSTSSHTPASTDTQTQLPSPPPLSHKPSSYTNHPPQQSFLTYFSSTTPDSPSKRARLKAVFMLSGSGVYDAQRVLDHLASGGSVDGGTVEKVLALECAILYGKLGNHAQALESLVHTLCDGTSAEAYCILGGEVVSAKSALSIAESTSPATSSTSTRTISTELTLRDWYFGLFETQSSSTRAGKRNPNAAKSTPGLGLADVRAADASAPALLRQKSVKDDVKKALLTDLVGVYMRSSDSASGIERTTKLLNSQGVNLDVVDVKEQSWPILREAGYLVEEPDSDAEDDGNVLIDEKAAHLQTEEVVEKLASVAVSEKVPFEAGVTQQPAETVVNVHVDVAPDQGGDVARDVEISAEEDKEDLDQGGSESVPDADVGSTDEAEDVVVDDGVLFEGRSALGLILDGGAVDDDGDHTRHEDVGVTEDAEKVDENQNDVVKEAKEVAIEQDKEAEEESGDEKDETKQEDKRDEEREGSSKEACFQPSMIACSDHTALNQHSISHHFCCMAPATGTNRHKSRSTSDSSSESSGSSTSTTSSTARRKKRINSSSESESSDDDSDTSSSSSSSEEAPDAIQRVDDCVPSRATSSSSQEVPPASSSQSTRAPPGSQRSTSAFSASRQARIARLTSVIRESRGEMVAKENSDSSGDDSSGDESSGDESSSDEESGAEDSSSKSDSNSRSDPDPDVTAAVALRDEKQRANVSRATASPSEIYEKSRKSSNTSSESEDESAGAIRGERQRSEVSGVNRAAVSGTSTRHRTNVQPVKQRRPSRKQNNHNNNTRIDRQENRRHTAQSYQKQGAPSLLPQPPSLTSKQRKNQRRNERRGKKKERAIKKELTRLRGCERELLALRSSQLQSVDDMLPSSTPDSVKIMRRAREGQPAGTGNQSVMLRSDRPVAGGSVQVKEEPCSPSGSQLFNALGSPESEVEPLKLRRLEESATGFQFEIVVDMKDIGKRSRSDSVKVTHDSDDGHVVPTITKVAIALESSTEYRISVSGERPSKRSRSEPEAIISGTV</sequence>
<proteinExistence type="predicted"/>
<dbReference type="InterPro" id="IPR032914">
    <property type="entry name" value="Vam6/VPS39/TRAP1"/>
</dbReference>
<dbReference type="GO" id="GO:0005737">
    <property type="term" value="C:cytoplasm"/>
    <property type="evidence" value="ECO:0007669"/>
    <property type="project" value="TreeGrafter"/>
</dbReference>
<evidence type="ECO:0008006" key="4">
    <source>
        <dbReference type="Google" id="ProtNLM"/>
    </source>
</evidence>
<keyword evidence="3" id="KW-1185">Reference proteome</keyword>
<feature type="region of interest" description="Disordered" evidence="1">
    <location>
        <begin position="1332"/>
        <end position="1352"/>
    </location>
</feature>
<feature type="compositionally biased region" description="Basic and acidic residues" evidence="1">
    <location>
        <begin position="1428"/>
        <end position="1437"/>
    </location>
</feature>
<evidence type="ECO:0000256" key="1">
    <source>
        <dbReference type="SAM" id="MobiDB-lite"/>
    </source>
</evidence>
<feature type="compositionally biased region" description="Low complexity" evidence="1">
    <location>
        <begin position="950"/>
        <end position="968"/>
    </location>
</feature>
<protein>
    <recommendedName>
        <fullName evidence="4">ELYS-like domain-containing protein</fullName>
    </recommendedName>
</protein>
<dbReference type="GO" id="GO:0016020">
    <property type="term" value="C:membrane"/>
    <property type="evidence" value="ECO:0007669"/>
    <property type="project" value="TreeGrafter"/>
</dbReference>
<organism evidence="2 3">
    <name type="scientific">Leucocoprinus birnbaumii</name>
    <dbReference type="NCBI Taxonomy" id="56174"/>
    <lineage>
        <taxon>Eukaryota</taxon>
        <taxon>Fungi</taxon>
        <taxon>Dikarya</taxon>
        <taxon>Basidiomycota</taxon>
        <taxon>Agaricomycotina</taxon>
        <taxon>Agaricomycetes</taxon>
        <taxon>Agaricomycetidae</taxon>
        <taxon>Agaricales</taxon>
        <taxon>Agaricineae</taxon>
        <taxon>Agaricaceae</taxon>
        <taxon>Leucocoprinus</taxon>
    </lineage>
</organism>
<feature type="compositionally biased region" description="Low complexity" evidence="1">
    <location>
        <begin position="418"/>
        <end position="427"/>
    </location>
</feature>
<dbReference type="GO" id="GO:0006914">
    <property type="term" value="P:autophagy"/>
    <property type="evidence" value="ECO:0007669"/>
    <property type="project" value="TreeGrafter"/>
</dbReference>
<feature type="compositionally biased region" description="Acidic residues" evidence="1">
    <location>
        <begin position="879"/>
        <end position="889"/>
    </location>
</feature>
<feature type="compositionally biased region" description="Basic and acidic residues" evidence="1">
    <location>
        <begin position="843"/>
        <end position="878"/>
    </location>
</feature>
<feature type="compositionally biased region" description="Basic and acidic residues" evidence="1">
    <location>
        <begin position="890"/>
        <end position="906"/>
    </location>
</feature>
<feature type="region of interest" description="Disordered" evidence="1">
    <location>
        <begin position="938"/>
        <end position="1266"/>
    </location>
</feature>
<gene>
    <name evidence="2" type="ORF">NP233_g4825</name>
</gene>
<dbReference type="PANTHER" id="PTHR12894:SF27">
    <property type="entry name" value="TRANSFORMING GROWTH FACTOR-BETA RECEPTOR-ASSOCIATED PROTEIN 1"/>
    <property type="match status" value="1"/>
</dbReference>
<feature type="compositionally biased region" description="Low complexity" evidence="1">
    <location>
        <begin position="1017"/>
        <end position="1031"/>
    </location>
</feature>
<evidence type="ECO:0000313" key="3">
    <source>
        <dbReference type="Proteomes" id="UP001213000"/>
    </source>
</evidence>